<evidence type="ECO:0000313" key="9">
    <source>
        <dbReference type="EMBL" id="GAA5189514.1"/>
    </source>
</evidence>
<feature type="transmembrane region" description="Helical" evidence="8">
    <location>
        <begin position="426"/>
        <end position="444"/>
    </location>
</feature>
<feature type="transmembrane region" description="Helical" evidence="8">
    <location>
        <begin position="323"/>
        <end position="339"/>
    </location>
</feature>
<feature type="transmembrane region" description="Helical" evidence="8">
    <location>
        <begin position="249"/>
        <end position="269"/>
    </location>
</feature>
<evidence type="ECO:0000256" key="8">
    <source>
        <dbReference type="SAM" id="Phobius"/>
    </source>
</evidence>
<name>A0ABP9S1W6_9ACTN</name>
<reference evidence="10" key="1">
    <citation type="journal article" date="2019" name="Int. J. Syst. Evol. Microbiol.">
        <title>The Global Catalogue of Microorganisms (GCM) 10K type strain sequencing project: providing services to taxonomists for standard genome sequencing and annotation.</title>
        <authorList>
            <consortium name="The Broad Institute Genomics Platform"/>
            <consortium name="The Broad Institute Genome Sequencing Center for Infectious Disease"/>
            <person name="Wu L."/>
            <person name="Ma J."/>
        </authorList>
    </citation>
    <scope>NUCLEOTIDE SEQUENCE [LARGE SCALE GENOMIC DNA]</scope>
    <source>
        <strain evidence="10">JCM 18304</strain>
    </source>
</reference>
<evidence type="ECO:0000256" key="5">
    <source>
        <dbReference type="ARBA" id="ARBA00022989"/>
    </source>
</evidence>
<evidence type="ECO:0000313" key="10">
    <source>
        <dbReference type="Proteomes" id="UP001501570"/>
    </source>
</evidence>
<keyword evidence="6 8" id="KW-0472">Membrane</keyword>
<evidence type="ECO:0000256" key="6">
    <source>
        <dbReference type="ARBA" id="ARBA00023136"/>
    </source>
</evidence>
<feature type="transmembrane region" description="Helical" evidence="8">
    <location>
        <begin position="99"/>
        <end position="119"/>
    </location>
</feature>
<feature type="transmembrane region" description="Helical" evidence="8">
    <location>
        <begin position="220"/>
        <end position="237"/>
    </location>
</feature>
<evidence type="ECO:0000256" key="2">
    <source>
        <dbReference type="ARBA" id="ARBA00022475"/>
    </source>
</evidence>
<keyword evidence="4 8" id="KW-0812">Transmembrane</keyword>
<feature type="transmembrane region" description="Helical" evidence="8">
    <location>
        <begin position="394"/>
        <end position="414"/>
    </location>
</feature>
<keyword evidence="2" id="KW-1003">Cell membrane</keyword>
<dbReference type="InterPro" id="IPR018584">
    <property type="entry name" value="GT87"/>
</dbReference>
<keyword evidence="5 8" id="KW-1133">Transmembrane helix</keyword>
<comment type="caution">
    <text evidence="9">The sequence shown here is derived from an EMBL/GenBank/DDBJ whole genome shotgun (WGS) entry which is preliminary data.</text>
</comment>
<organism evidence="9 10">
    <name type="scientific">Rugosimonospora acidiphila</name>
    <dbReference type="NCBI Taxonomy" id="556531"/>
    <lineage>
        <taxon>Bacteria</taxon>
        <taxon>Bacillati</taxon>
        <taxon>Actinomycetota</taxon>
        <taxon>Actinomycetes</taxon>
        <taxon>Micromonosporales</taxon>
        <taxon>Micromonosporaceae</taxon>
        <taxon>Rugosimonospora</taxon>
    </lineage>
</organism>
<gene>
    <name evidence="9" type="ORF">GCM10023322_42530</name>
</gene>
<evidence type="ECO:0000256" key="3">
    <source>
        <dbReference type="ARBA" id="ARBA00022679"/>
    </source>
</evidence>
<accession>A0ABP9S1W6</accession>
<feature type="transmembrane region" description="Helical" evidence="8">
    <location>
        <begin position="125"/>
        <end position="144"/>
    </location>
</feature>
<feature type="transmembrane region" description="Helical" evidence="8">
    <location>
        <begin position="153"/>
        <end position="172"/>
    </location>
</feature>
<keyword evidence="10" id="KW-1185">Reference proteome</keyword>
<keyword evidence="3 9" id="KW-0808">Transferase</keyword>
<dbReference type="Proteomes" id="UP001501570">
    <property type="component" value="Unassembled WGS sequence"/>
</dbReference>
<dbReference type="GO" id="GO:0016740">
    <property type="term" value="F:transferase activity"/>
    <property type="evidence" value="ECO:0007669"/>
    <property type="project" value="UniProtKB-KW"/>
</dbReference>
<dbReference type="Pfam" id="PF09594">
    <property type="entry name" value="GT87"/>
    <property type="match status" value="1"/>
</dbReference>
<dbReference type="EMBL" id="BAABJQ010000012">
    <property type="protein sequence ID" value="GAA5189514.1"/>
    <property type="molecule type" value="Genomic_DNA"/>
</dbReference>
<sequence>MTDLSPGEPRFGTATGRAKSRLRHVRVSQSDLIACALLLLGALWTTAHLWRHVTGRVLASNRGDHTLFEWMLAHGALLVTHPENPFFTHKMNVPDGVNLMANTAALGLTIPLVPVTLLWGPVVSFAVLLTLSLWLTGLAWYYVFSRHLVASRFAAFVGALLCGFAPAMVAHASGQPNLVAQFAIPFMLLATLRLAGRPVWRGVLLGLLVTYQAFVNEEILFLAGLAIGAFVLLYALFDRQRARREARRFGAGLGVAALTAAVLLAYPVYWQFLGPRAYHGLPFPPGSYTLDLVAYVTYARESIGGRVAAPALGPSPNEDNASFGWPLIALGAAAAVYLWRRNPLVRAGTVTALIFAALSLGPTIRVGGHRVGVPGPFTLFLHVPLVDLTVPGRYAFVVIVVLGALLALGIQRVLDLTAASRRTRRHWAPLLLIVLLGALIPVLPTPIPTADRAPVPAFITSGQWRGYVPAGRTVVSVPLPAYRVPDPILWQATAGLDYQIPRGYFLGPTSATDQSARFGAPPRPTATKLYAVYVLPYEPRPYAGGDTPLGSTVRPRDAQAARTRALTVSAADRRAALADLRYWRAAIVILPPTRNETLLRQTTSALLGFQPTRVNGVWLWDVRKIVD</sequence>
<proteinExistence type="inferred from homology"/>
<comment type="similarity">
    <text evidence="7">Belongs to the glycosyltransferase 87 family.</text>
</comment>
<feature type="transmembrane region" description="Helical" evidence="8">
    <location>
        <begin position="344"/>
        <end position="364"/>
    </location>
</feature>
<evidence type="ECO:0000256" key="7">
    <source>
        <dbReference type="ARBA" id="ARBA00024033"/>
    </source>
</evidence>
<protein>
    <submittedName>
        <fullName evidence="9">Glycosyl transferase</fullName>
    </submittedName>
</protein>
<evidence type="ECO:0000256" key="1">
    <source>
        <dbReference type="ARBA" id="ARBA00004651"/>
    </source>
</evidence>
<evidence type="ECO:0000256" key="4">
    <source>
        <dbReference type="ARBA" id="ARBA00022692"/>
    </source>
</evidence>
<comment type="subcellular location">
    <subcellularLocation>
        <location evidence="1">Cell membrane</location>
        <topology evidence="1">Multi-pass membrane protein</topology>
    </subcellularLocation>
</comment>